<keyword evidence="2" id="KW-1185">Reference proteome</keyword>
<evidence type="ECO:0000313" key="1">
    <source>
        <dbReference type="EMBL" id="KAI3754568.1"/>
    </source>
</evidence>
<comment type="caution">
    <text evidence="1">The sequence shown here is derived from an EMBL/GenBank/DDBJ whole genome shotgun (WGS) entry which is preliminary data.</text>
</comment>
<organism evidence="1 2">
    <name type="scientific">Smallanthus sonchifolius</name>
    <dbReference type="NCBI Taxonomy" id="185202"/>
    <lineage>
        <taxon>Eukaryota</taxon>
        <taxon>Viridiplantae</taxon>
        <taxon>Streptophyta</taxon>
        <taxon>Embryophyta</taxon>
        <taxon>Tracheophyta</taxon>
        <taxon>Spermatophyta</taxon>
        <taxon>Magnoliopsida</taxon>
        <taxon>eudicotyledons</taxon>
        <taxon>Gunneridae</taxon>
        <taxon>Pentapetalae</taxon>
        <taxon>asterids</taxon>
        <taxon>campanulids</taxon>
        <taxon>Asterales</taxon>
        <taxon>Asteraceae</taxon>
        <taxon>Asteroideae</taxon>
        <taxon>Heliantheae alliance</taxon>
        <taxon>Millerieae</taxon>
        <taxon>Smallanthus</taxon>
    </lineage>
</organism>
<gene>
    <name evidence="1" type="ORF">L1987_54354</name>
</gene>
<evidence type="ECO:0000313" key="2">
    <source>
        <dbReference type="Proteomes" id="UP001056120"/>
    </source>
</evidence>
<name>A0ACB9E6E2_9ASTR</name>
<protein>
    <submittedName>
        <fullName evidence="1">Uncharacterized protein</fullName>
    </submittedName>
</protein>
<sequence>MGECRLPRKPKKRPKIVQNQLDIWCVLESQQGNIDHAAQGGAICYLRISQFEECEGVTSRGFLRQITPL</sequence>
<accession>A0ACB9E6E2</accession>
<reference evidence="1 2" key="2">
    <citation type="journal article" date="2022" name="Mol. Ecol. Resour.">
        <title>The genomes of chicory, endive, great burdock and yacon provide insights into Asteraceae paleo-polyploidization history and plant inulin production.</title>
        <authorList>
            <person name="Fan W."/>
            <person name="Wang S."/>
            <person name="Wang H."/>
            <person name="Wang A."/>
            <person name="Jiang F."/>
            <person name="Liu H."/>
            <person name="Zhao H."/>
            <person name="Xu D."/>
            <person name="Zhang Y."/>
        </authorList>
    </citation>
    <scope>NUCLEOTIDE SEQUENCE [LARGE SCALE GENOMIC DNA]</scope>
    <source>
        <strain evidence="2">cv. Yunnan</strain>
        <tissue evidence="1">Leaves</tissue>
    </source>
</reference>
<dbReference type="Proteomes" id="UP001056120">
    <property type="component" value="Linkage Group LG18"/>
</dbReference>
<dbReference type="EMBL" id="CM042035">
    <property type="protein sequence ID" value="KAI3754568.1"/>
    <property type="molecule type" value="Genomic_DNA"/>
</dbReference>
<reference evidence="2" key="1">
    <citation type="journal article" date="2022" name="Mol. Ecol. Resour.">
        <title>The genomes of chicory, endive, great burdock and yacon provide insights into Asteraceae palaeo-polyploidization history and plant inulin production.</title>
        <authorList>
            <person name="Fan W."/>
            <person name="Wang S."/>
            <person name="Wang H."/>
            <person name="Wang A."/>
            <person name="Jiang F."/>
            <person name="Liu H."/>
            <person name="Zhao H."/>
            <person name="Xu D."/>
            <person name="Zhang Y."/>
        </authorList>
    </citation>
    <scope>NUCLEOTIDE SEQUENCE [LARGE SCALE GENOMIC DNA]</scope>
    <source>
        <strain evidence="2">cv. Yunnan</strain>
    </source>
</reference>
<proteinExistence type="predicted"/>